<evidence type="ECO:0000256" key="3">
    <source>
        <dbReference type="PROSITE-ProRule" id="PRU00492"/>
    </source>
</evidence>
<dbReference type="GO" id="GO:0003677">
    <property type="term" value="F:DNA binding"/>
    <property type="evidence" value="ECO:0007669"/>
    <property type="project" value="InterPro"/>
</dbReference>
<evidence type="ECO:0000313" key="5">
    <source>
        <dbReference type="EMBL" id="RIH63494.1"/>
    </source>
</evidence>
<accession>A0A399CUG9</accession>
<evidence type="ECO:0000256" key="2">
    <source>
        <dbReference type="ARBA" id="ARBA00022840"/>
    </source>
</evidence>
<evidence type="ECO:0000259" key="4">
    <source>
        <dbReference type="PROSITE" id="PS51161"/>
    </source>
</evidence>
<gene>
    <name evidence="5" type="ORF">D1164_19665</name>
</gene>
<dbReference type="Pfam" id="PF04471">
    <property type="entry name" value="Mrr_cat"/>
    <property type="match status" value="1"/>
</dbReference>
<dbReference type="InterPro" id="IPR054374">
    <property type="entry name" value="AF1548-like_C"/>
</dbReference>
<dbReference type="InterPro" id="IPR007560">
    <property type="entry name" value="Restrct_endonuc_IV_Mrr"/>
</dbReference>
<evidence type="ECO:0000256" key="1">
    <source>
        <dbReference type="ARBA" id="ARBA00022741"/>
    </source>
</evidence>
<feature type="domain" description="ATP-cone" evidence="4">
    <location>
        <begin position="9"/>
        <end position="90"/>
    </location>
</feature>
<name>A0A399CUG9_9BACT</name>
<dbReference type="InterPro" id="IPR011335">
    <property type="entry name" value="Restrct_endonuc-II-like"/>
</dbReference>
<dbReference type="SUPFAM" id="SSF52980">
    <property type="entry name" value="Restriction endonuclease-like"/>
    <property type="match status" value="1"/>
</dbReference>
<dbReference type="GO" id="GO:0005524">
    <property type="term" value="F:ATP binding"/>
    <property type="evidence" value="ECO:0007669"/>
    <property type="project" value="UniProtKB-UniRule"/>
</dbReference>
<dbReference type="OrthoDB" id="320396at2"/>
<dbReference type="EMBL" id="QWET01000020">
    <property type="protein sequence ID" value="RIH63494.1"/>
    <property type="molecule type" value="Genomic_DNA"/>
</dbReference>
<proteinExistence type="predicted"/>
<evidence type="ECO:0000313" key="6">
    <source>
        <dbReference type="Proteomes" id="UP000266441"/>
    </source>
</evidence>
<keyword evidence="1 3" id="KW-0547">Nucleotide-binding</keyword>
<dbReference type="GO" id="GO:0009307">
    <property type="term" value="P:DNA restriction-modification system"/>
    <property type="evidence" value="ECO:0007669"/>
    <property type="project" value="InterPro"/>
</dbReference>
<dbReference type="AlphaFoldDB" id="A0A399CUG9"/>
<dbReference type="InterPro" id="IPR005144">
    <property type="entry name" value="ATP-cone_dom"/>
</dbReference>
<keyword evidence="2 3" id="KW-0067">ATP-binding</keyword>
<dbReference type="Proteomes" id="UP000266441">
    <property type="component" value="Unassembled WGS sequence"/>
</dbReference>
<organism evidence="5 6">
    <name type="scientific">Mariniphaga sediminis</name>
    <dbReference type="NCBI Taxonomy" id="1628158"/>
    <lineage>
        <taxon>Bacteria</taxon>
        <taxon>Pseudomonadati</taxon>
        <taxon>Bacteroidota</taxon>
        <taxon>Bacteroidia</taxon>
        <taxon>Marinilabiliales</taxon>
        <taxon>Prolixibacteraceae</taxon>
        <taxon>Mariniphaga</taxon>
    </lineage>
</organism>
<dbReference type="Pfam" id="PF22357">
    <property type="entry name" value="AF1548-like_C"/>
    <property type="match status" value="1"/>
</dbReference>
<sequence length="281" mass="32005">MAGKENSTLLIKKASGEEEPFRVEKLKESLRRAGAGEETIDQVTDDIGSWIYDGITTQKIYSRAFALLRKKKKHVASRYKLKKAIMELGPTGYPFEHFIGKILELQGYSTEVGQIVEGLCITHEVDVVATRGKQQYIVECKYGQSPGKTVSVQVPLYIRSRVDDIIKKRSENAEYNGFSFYGWVVTNTRFTSDAIDYGKCCGLHLLSWDFPHGNGLKDIIDREKIYPITVLNNLTKNQKQELMEQGIVVCRQIQDKPEILDPLQLGKKQLRDLMIELEEIL</sequence>
<dbReference type="GO" id="GO:0004519">
    <property type="term" value="F:endonuclease activity"/>
    <property type="evidence" value="ECO:0007669"/>
    <property type="project" value="InterPro"/>
</dbReference>
<comment type="caution">
    <text evidence="5">The sequence shown here is derived from an EMBL/GenBank/DDBJ whole genome shotgun (WGS) entry which is preliminary data.</text>
</comment>
<dbReference type="CDD" id="cd22308">
    <property type="entry name" value="Af1548-like"/>
    <property type="match status" value="1"/>
</dbReference>
<dbReference type="Gene3D" id="3.40.1350.10">
    <property type="match status" value="1"/>
</dbReference>
<dbReference type="RefSeq" id="WP_119351611.1">
    <property type="nucleotide sequence ID" value="NZ_QWET01000020.1"/>
</dbReference>
<protein>
    <submittedName>
        <fullName evidence="5">ATP-binding protein</fullName>
    </submittedName>
</protein>
<dbReference type="Pfam" id="PF03477">
    <property type="entry name" value="ATP-cone"/>
    <property type="match status" value="1"/>
</dbReference>
<dbReference type="PROSITE" id="PS51161">
    <property type="entry name" value="ATP_CONE"/>
    <property type="match status" value="1"/>
</dbReference>
<reference evidence="5 6" key="1">
    <citation type="journal article" date="2015" name="Int. J. Syst. Evol. Microbiol.">
        <title>Mariniphaga sediminis sp. nov., isolated from coastal sediment.</title>
        <authorList>
            <person name="Wang F.Q."/>
            <person name="Shen Q.Y."/>
            <person name="Chen G.J."/>
            <person name="Du Z.J."/>
        </authorList>
    </citation>
    <scope>NUCLEOTIDE SEQUENCE [LARGE SCALE GENOMIC DNA]</scope>
    <source>
        <strain evidence="5 6">SY21</strain>
    </source>
</reference>
<dbReference type="InterPro" id="IPR011856">
    <property type="entry name" value="tRNA_endonuc-like_dom_sf"/>
</dbReference>
<keyword evidence="6" id="KW-1185">Reference proteome</keyword>